<evidence type="ECO:0000313" key="3">
    <source>
        <dbReference type="EMBL" id="UOO79562.1"/>
    </source>
</evidence>
<dbReference type="InterPro" id="IPR005471">
    <property type="entry name" value="Tscrpt_reg_IclR_N"/>
</dbReference>
<dbReference type="EMBL" id="SLXE01000011">
    <property type="protein sequence ID" value="TCP06480.1"/>
    <property type="molecule type" value="Genomic_DNA"/>
</dbReference>
<dbReference type="KEGG" id="usu:LVJ78_00555"/>
<dbReference type="AlphaFoldDB" id="A0AAE9KI41"/>
<sequence>MKTVFTETLSSKHSLTVLDFVFTHPVFRNSRLAELTGIPPATANRFTKSLAGKGILSVKEEASGRKSALYSF</sequence>
<dbReference type="Gene3D" id="1.10.10.10">
    <property type="entry name" value="Winged helix-like DNA-binding domain superfamily/Winged helix DNA-binding domain"/>
    <property type="match status" value="1"/>
</dbReference>
<proteinExistence type="predicted"/>
<evidence type="ECO:0000259" key="1">
    <source>
        <dbReference type="Pfam" id="PF09339"/>
    </source>
</evidence>
<dbReference type="GO" id="GO:0006355">
    <property type="term" value="P:regulation of DNA-templated transcription"/>
    <property type="evidence" value="ECO:0007669"/>
    <property type="project" value="InterPro"/>
</dbReference>
<reference evidence="3" key="2">
    <citation type="submission" date="2021-12" db="EMBL/GenBank/DDBJ databases">
        <authorList>
            <person name="Veyrier F.J."/>
        </authorList>
    </citation>
    <scope>NUCLEOTIDE SEQUENCE</scope>
    <source>
        <strain evidence="3">1258/02</strain>
    </source>
</reference>
<dbReference type="Pfam" id="PF09339">
    <property type="entry name" value="HTH_IclR"/>
    <property type="match status" value="1"/>
</dbReference>
<accession>A0AAE9KI41</accession>
<dbReference type="Proteomes" id="UP000294721">
    <property type="component" value="Unassembled WGS sequence"/>
</dbReference>
<keyword evidence="4" id="KW-1185">Reference proteome</keyword>
<dbReference type="Proteomes" id="UP000829756">
    <property type="component" value="Chromosome"/>
</dbReference>
<organism evidence="3 5">
    <name type="scientific">Uruburuella suis</name>
    <dbReference type="NCBI Taxonomy" id="252130"/>
    <lineage>
        <taxon>Bacteria</taxon>
        <taxon>Pseudomonadati</taxon>
        <taxon>Pseudomonadota</taxon>
        <taxon>Betaproteobacteria</taxon>
        <taxon>Neisseriales</taxon>
        <taxon>Neisseriaceae</taxon>
        <taxon>Uruburuella</taxon>
    </lineage>
</organism>
<dbReference type="InterPro" id="IPR036390">
    <property type="entry name" value="WH_DNA-bd_sf"/>
</dbReference>
<evidence type="ECO:0000313" key="4">
    <source>
        <dbReference type="Proteomes" id="UP000294721"/>
    </source>
</evidence>
<dbReference type="SUPFAM" id="SSF46785">
    <property type="entry name" value="Winged helix' DNA-binding domain"/>
    <property type="match status" value="1"/>
</dbReference>
<dbReference type="InterPro" id="IPR036388">
    <property type="entry name" value="WH-like_DNA-bd_sf"/>
</dbReference>
<feature type="domain" description="HTH iclR-type" evidence="1">
    <location>
        <begin position="15"/>
        <end position="56"/>
    </location>
</feature>
<evidence type="ECO:0000313" key="5">
    <source>
        <dbReference type="Proteomes" id="UP000829756"/>
    </source>
</evidence>
<gene>
    <name evidence="2" type="ORF">EV680_11134</name>
    <name evidence="3" type="ORF">LVJ78_00555</name>
</gene>
<evidence type="ECO:0000313" key="2">
    <source>
        <dbReference type="EMBL" id="TCP06480.1"/>
    </source>
</evidence>
<reference evidence="3" key="3">
    <citation type="journal article" date="2022" name="Res Sq">
        <title>Evolution of multicellular longitudinally dividing oral cavity symbionts (Neisseriaceae).</title>
        <authorList>
            <person name="Nyongesa S."/>
            <person name="Weber P."/>
            <person name="Bernet E."/>
            <person name="Pullido F."/>
            <person name="Nieckarz M."/>
            <person name="Delaby M."/>
            <person name="Nieves C."/>
            <person name="Viehboeck T."/>
            <person name="Krause N."/>
            <person name="Rivera-Millot A."/>
            <person name="Nakamura A."/>
            <person name="Vischer N."/>
            <person name="VanNieuwenhze M."/>
            <person name="Brun Y."/>
            <person name="Cava F."/>
            <person name="Bulgheresi S."/>
            <person name="Veyrier F."/>
        </authorList>
    </citation>
    <scope>NUCLEOTIDE SEQUENCE</scope>
    <source>
        <strain evidence="3">1258/02</strain>
    </source>
</reference>
<dbReference type="GO" id="GO:0003677">
    <property type="term" value="F:DNA binding"/>
    <property type="evidence" value="ECO:0007669"/>
    <property type="project" value="InterPro"/>
</dbReference>
<dbReference type="EMBL" id="CP091507">
    <property type="protein sequence ID" value="UOO79562.1"/>
    <property type="molecule type" value="Genomic_DNA"/>
</dbReference>
<name>A0AAE9KI41_9NEIS</name>
<reference evidence="2 4" key="1">
    <citation type="submission" date="2019-03" db="EMBL/GenBank/DDBJ databases">
        <title>Genomic Encyclopedia of Type Strains, Phase IV (KMG-IV): sequencing the most valuable type-strain genomes for metagenomic binning, comparative biology and taxonomic classification.</title>
        <authorList>
            <person name="Goeker M."/>
        </authorList>
    </citation>
    <scope>NUCLEOTIDE SEQUENCE [LARGE SCALE GENOMIC DNA]</scope>
    <source>
        <strain evidence="2 4">DSM 17474</strain>
    </source>
</reference>
<protein>
    <submittedName>
        <fullName evidence="2 3">Helix-turn-helix domain-containing protein</fullName>
    </submittedName>
</protein>
<dbReference type="RefSeq" id="WP_244802581.1">
    <property type="nucleotide sequence ID" value="NZ_CP091507.1"/>
</dbReference>